<dbReference type="InterPro" id="IPR042099">
    <property type="entry name" value="ANL_N_sf"/>
</dbReference>
<evidence type="ECO:0000256" key="3">
    <source>
        <dbReference type="ARBA" id="ARBA00022832"/>
    </source>
</evidence>
<evidence type="ECO:0000313" key="8">
    <source>
        <dbReference type="Proteomes" id="UP000053201"/>
    </source>
</evidence>
<dbReference type="Pfam" id="PF00501">
    <property type="entry name" value="AMP-binding"/>
    <property type="match status" value="1"/>
</dbReference>
<keyword evidence="8" id="KW-1185">Reference proteome</keyword>
<dbReference type="InParanoid" id="A0A0L0HWA6"/>
<feature type="domain" description="AMP-dependent synthetase/ligase" evidence="5">
    <location>
        <begin position="56"/>
        <end position="433"/>
    </location>
</feature>
<dbReference type="PANTHER" id="PTHR43859:SF4">
    <property type="entry name" value="BUTANOATE--COA LIGASE AAE1-RELATED"/>
    <property type="match status" value="1"/>
</dbReference>
<comment type="similarity">
    <text evidence="1">Belongs to the ATP-dependent AMP-binding enzyme family.</text>
</comment>
<dbReference type="EMBL" id="KQ257450">
    <property type="protein sequence ID" value="KND05164.1"/>
    <property type="molecule type" value="Genomic_DNA"/>
</dbReference>
<protein>
    <submittedName>
        <fullName evidence="7">Uncharacterized protein</fullName>
    </submittedName>
</protein>
<dbReference type="InterPro" id="IPR025110">
    <property type="entry name" value="AMP-bd_C"/>
</dbReference>
<dbReference type="Gene3D" id="3.30.300.30">
    <property type="match status" value="1"/>
</dbReference>
<dbReference type="Pfam" id="PF13193">
    <property type="entry name" value="AMP-binding_C"/>
    <property type="match status" value="1"/>
</dbReference>
<dbReference type="eggNOG" id="KOG1176">
    <property type="taxonomic scope" value="Eukaryota"/>
</dbReference>
<dbReference type="GO" id="GO:0016874">
    <property type="term" value="F:ligase activity"/>
    <property type="evidence" value="ECO:0007669"/>
    <property type="project" value="UniProtKB-KW"/>
</dbReference>
<reference evidence="7 8" key="1">
    <citation type="submission" date="2009-08" db="EMBL/GenBank/DDBJ databases">
        <title>The Genome Sequence of Spizellomyces punctatus strain DAOM BR117.</title>
        <authorList>
            <consortium name="The Broad Institute Genome Sequencing Platform"/>
            <person name="Russ C."/>
            <person name="Cuomo C."/>
            <person name="Shea T."/>
            <person name="Young S.K."/>
            <person name="Zeng Q."/>
            <person name="Koehrsen M."/>
            <person name="Haas B."/>
            <person name="Borodovsky M."/>
            <person name="Guigo R."/>
            <person name="Alvarado L."/>
            <person name="Berlin A."/>
            <person name="Bochicchio J."/>
            <person name="Borenstein D."/>
            <person name="Chapman S."/>
            <person name="Chen Z."/>
            <person name="Engels R."/>
            <person name="Freedman E."/>
            <person name="Gellesch M."/>
            <person name="Goldberg J."/>
            <person name="Griggs A."/>
            <person name="Gujja S."/>
            <person name="Heiman D."/>
            <person name="Hepburn T."/>
            <person name="Howarth C."/>
            <person name="Jen D."/>
            <person name="Larson L."/>
            <person name="Lewis B."/>
            <person name="Mehta T."/>
            <person name="Park D."/>
            <person name="Pearson M."/>
            <person name="Roberts A."/>
            <person name="Saif S."/>
            <person name="Shenoy N."/>
            <person name="Sisk P."/>
            <person name="Stolte C."/>
            <person name="Sykes S."/>
            <person name="Thomson T."/>
            <person name="Walk T."/>
            <person name="White J."/>
            <person name="Yandava C."/>
            <person name="Burger G."/>
            <person name="Gray M.W."/>
            <person name="Holland P.W.H."/>
            <person name="King N."/>
            <person name="Lang F.B.F."/>
            <person name="Roger A.J."/>
            <person name="Ruiz-Trillo I."/>
            <person name="Lander E."/>
            <person name="Nusbaum C."/>
        </authorList>
    </citation>
    <scope>NUCLEOTIDE SEQUENCE [LARGE SCALE GENOMIC DNA]</scope>
    <source>
        <strain evidence="7 8">DAOM BR117</strain>
    </source>
</reference>
<dbReference type="GeneID" id="27684537"/>
<dbReference type="AlphaFoldDB" id="A0A0L0HWA6"/>
<name>A0A0L0HWA6_SPIPD</name>
<organism evidence="7 8">
    <name type="scientific">Spizellomyces punctatus (strain DAOM BR117)</name>
    <dbReference type="NCBI Taxonomy" id="645134"/>
    <lineage>
        <taxon>Eukaryota</taxon>
        <taxon>Fungi</taxon>
        <taxon>Fungi incertae sedis</taxon>
        <taxon>Chytridiomycota</taxon>
        <taxon>Chytridiomycota incertae sedis</taxon>
        <taxon>Chytridiomycetes</taxon>
        <taxon>Spizellomycetales</taxon>
        <taxon>Spizellomycetaceae</taxon>
        <taxon>Spizellomyces</taxon>
    </lineage>
</organism>
<dbReference type="STRING" id="645134.A0A0L0HWA6"/>
<dbReference type="GO" id="GO:0006631">
    <property type="term" value="P:fatty acid metabolic process"/>
    <property type="evidence" value="ECO:0007669"/>
    <property type="project" value="UniProtKB-KW"/>
</dbReference>
<dbReference type="PROSITE" id="PS00455">
    <property type="entry name" value="AMP_BINDING"/>
    <property type="match status" value="1"/>
</dbReference>
<dbReference type="Proteomes" id="UP000053201">
    <property type="component" value="Unassembled WGS sequence"/>
</dbReference>
<evidence type="ECO:0000256" key="1">
    <source>
        <dbReference type="ARBA" id="ARBA00006432"/>
    </source>
</evidence>
<evidence type="ECO:0000259" key="6">
    <source>
        <dbReference type="Pfam" id="PF13193"/>
    </source>
</evidence>
<sequence length="582" mass="64713">MDTARRRISLLSRTITPPTRGLHNAPDLKEQTSFGQEAGPFVPTVSRTELDPVNFLRRSANVYPNKIAVWHESRSYAYSILATRVLNYAASLLRLGIRKGDRVAVLLPNIPAMLESHFAVPLTGAILVTINTRLNKDEVGYILRDCGARILVVDHELLDLVGGDQARTGNLEHIVRVDDTGSDIDPYEQFIYSSAKNTLDRPPCWTDFPSRSDERETISINYTSGTTGRPKGVMYHSRGAYLNALSECLEMGMSSESVYLWTLPMFHCNGWCFPWATVAAGATNVMLRKIDYAQIWTLLTTLNVSHYCGAPTVHTSIIHHPAARRLPQQVKCMIAAAPPSPTMIAKMMELNFVPVHVYGLTETYGPITICAWQSHWKTLTPVEQAALLSRQGQNYTVADEVRIVDENMNDTPWDGETMGEVVMRGNNVMTGYYNDSVGTAKAFQGGYFHSGDLGVRHPDGYIELRDRAKDIIISGGENISTILLENTILAHSSVFECAVVSSPHDKWGEVPVAYVVLKPDASIPIDRIPDEIVQWCKQTLAGFQVPKGVKVLKELPRTSTGKVRKTVLRDMEWSGKTKRIQG</sequence>
<evidence type="ECO:0000256" key="2">
    <source>
        <dbReference type="ARBA" id="ARBA00022598"/>
    </source>
</evidence>
<keyword evidence="2" id="KW-0436">Ligase</keyword>
<dbReference type="InterPro" id="IPR045851">
    <property type="entry name" value="AMP-bd_C_sf"/>
</dbReference>
<dbReference type="OMA" id="CGAPIVY"/>
<proteinExistence type="inferred from homology"/>
<dbReference type="OrthoDB" id="1882297at2759"/>
<keyword evidence="3" id="KW-0276">Fatty acid metabolism</keyword>
<feature type="domain" description="AMP-binding enzyme C-terminal" evidence="6">
    <location>
        <begin position="484"/>
        <end position="562"/>
    </location>
</feature>
<evidence type="ECO:0000313" key="7">
    <source>
        <dbReference type="EMBL" id="KND05164.1"/>
    </source>
</evidence>
<evidence type="ECO:0000259" key="5">
    <source>
        <dbReference type="Pfam" id="PF00501"/>
    </source>
</evidence>
<dbReference type="InterPro" id="IPR000873">
    <property type="entry name" value="AMP-dep_synth/lig_dom"/>
</dbReference>
<dbReference type="Gene3D" id="3.40.50.12780">
    <property type="entry name" value="N-terminal domain of ligase-like"/>
    <property type="match status" value="1"/>
</dbReference>
<dbReference type="VEuPathDB" id="FungiDB:SPPG_00832"/>
<accession>A0A0L0HWA6</accession>
<evidence type="ECO:0000256" key="4">
    <source>
        <dbReference type="ARBA" id="ARBA00023098"/>
    </source>
</evidence>
<keyword evidence="4" id="KW-0443">Lipid metabolism</keyword>
<dbReference type="InterPro" id="IPR020845">
    <property type="entry name" value="AMP-binding_CS"/>
</dbReference>
<gene>
    <name evidence="7" type="ORF">SPPG_00832</name>
</gene>
<dbReference type="RefSeq" id="XP_016613203.1">
    <property type="nucleotide sequence ID" value="XM_016749161.1"/>
</dbReference>
<dbReference type="PANTHER" id="PTHR43859">
    <property type="entry name" value="ACYL-ACTIVATING ENZYME"/>
    <property type="match status" value="1"/>
</dbReference>
<dbReference type="SUPFAM" id="SSF56801">
    <property type="entry name" value="Acetyl-CoA synthetase-like"/>
    <property type="match status" value="1"/>
</dbReference>